<evidence type="ECO:0000313" key="4">
    <source>
        <dbReference type="Proteomes" id="UP000829494"/>
    </source>
</evidence>
<dbReference type="PANTHER" id="PTHR32015:SF1">
    <property type="entry name" value="LIPASE"/>
    <property type="match status" value="1"/>
</dbReference>
<organism evidence="3 4">
    <name type="scientific">Streptomyces rimosus subsp. rimosus</name>
    <dbReference type="NCBI Taxonomy" id="132474"/>
    <lineage>
        <taxon>Bacteria</taxon>
        <taxon>Bacillati</taxon>
        <taxon>Actinomycetota</taxon>
        <taxon>Actinomycetes</taxon>
        <taxon>Kitasatosporales</taxon>
        <taxon>Streptomycetaceae</taxon>
        <taxon>Streptomyces</taxon>
    </lineage>
</organism>
<gene>
    <name evidence="3" type="primary">estB2</name>
    <name evidence="3" type="ORF">SRIMR7_38485</name>
</gene>
<dbReference type="SUPFAM" id="SSF53474">
    <property type="entry name" value="alpha/beta-Hydrolases"/>
    <property type="match status" value="1"/>
</dbReference>
<dbReference type="Gene3D" id="3.40.50.1820">
    <property type="entry name" value="alpha/beta hydrolase"/>
    <property type="match status" value="1"/>
</dbReference>
<dbReference type="Proteomes" id="UP000829494">
    <property type="component" value="Chromosome"/>
</dbReference>
<proteinExistence type="predicted"/>
<evidence type="ECO:0000313" key="3">
    <source>
        <dbReference type="EMBL" id="UNZ08063.1"/>
    </source>
</evidence>
<keyword evidence="4" id="KW-1185">Reference proteome</keyword>
<feature type="signal peptide" evidence="2">
    <location>
        <begin position="1"/>
        <end position="30"/>
    </location>
</feature>
<dbReference type="GO" id="GO:0004806">
    <property type="term" value="F:triacylglycerol lipase activity"/>
    <property type="evidence" value="ECO:0007669"/>
    <property type="project" value="UniProtKB-EC"/>
</dbReference>
<protein>
    <submittedName>
        <fullName evidence="3">Extracellular esterase EstB</fullName>
        <ecNumber evidence="3">3.1.1.3</ecNumber>
    </submittedName>
</protein>
<sequence>MRSNGTTRTRRRRPLAALTGLLVTAGLALAGTTTAASAQTAPARTTAAPAASAPHATASPTAADPVGPRQGDFLSAFLYSVAKPTALPIGANDWSCKPGRTHPRPVVLVHGTFENRYANWAALSPTLKDAGYCVFALNYGGTRGPILATGDIAKSAGQLDTFVDRVRAATGADKVDLVGYSQGGMMPRYYIKNLGGAAKIDKLVAFVPTNHGTSLLGFGLLARLIPGADVVAGAVCPACEQQVVGSRFIKELNAGGETDPAVDYTVITTWYDEVVTPYSSAFLAPARNVTNETVQSHCLIDPITHLNITYDRTATRLALNALDPAHAQRPTC</sequence>
<feature type="chain" id="PRO_5046053622" evidence="2">
    <location>
        <begin position="31"/>
        <end position="332"/>
    </location>
</feature>
<feature type="compositionally biased region" description="Low complexity" evidence="1">
    <location>
        <begin position="36"/>
        <end position="63"/>
    </location>
</feature>
<feature type="region of interest" description="Disordered" evidence="1">
    <location>
        <begin position="36"/>
        <end position="65"/>
    </location>
</feature>
<dbReference type="EC" id="3.1.1.3" evidence="3"/>
<keyword evidence="2" id="KW-0732">Signal</keyword>
<accession>A0ABY3ZE44</accession>
<dbReference type="RefSeq" id="WP_003979558.1">
    <property type="nucleotide sequence ID" value="NZ_CP043497.1"/>
</dbReference>
<dbReference type="EMBL" id="CP094298">
    <property type="protein sequence ID" value="UNZ08063.1"/>
    <property type="molecule type" value="Genomic_DNA"/>
</dbReference>
<dbReference type="InterPro" id="IPR029058">
    <property type="entry name" value="AB_hydrolase_fold"/>
</dbReference>
<dbReference type="InterPro" id="IPR006311">
    <property type="entry name" value="TAT_signal"/>
</dbReference>
<dbReference type="InterPro" id="IPR002918">
    <property type="entry name" value="Lipase_EstA/Esterase_EstB"/>
</dbReference>
<dbReference type="PROSITE" id="PS51318">
    <property type="entry name" value="TAT"/>
    <property type="match status" value="1"/>
</dbReference>
<dbReference type="GeneID" id="66852791"/>
<dbReference type="Pfam" id="PF01674">
    <property type="entry name" value="Lipase_2"/>
    <property type="match status" value="1"/>
</dbReference>
<reference evidence="3 4" key="1">
    <citation type="submission" date="2022-03" db="EMBL/GenBank/DDBJ databases">
        <title>Complete genome of Streptomyces rimosus ssp. rimosus R7 (=ATCC 10970).</title>
        <authorList>
            <person name="Beganovic S."/>
            <person name="Ruckert C."/>
            <person name="Busche T."/>
            <person name="Kalinowski J."/>
            <person name="Wittmann C."/>
        </authorList>
    </citation>
    <scope>NUCLEOTIDE SEQUENCE [LARGE SCALE GENOMIC DNA]</scope>
    <source>
        <strain evidence="3 4">R7</strain>
    </source>
</reference>
<name>A0ABY3ZE44_STRRM</name>
<keyword evidence="3" id="KW-0378">Hydrolase</keyword>
<evidence type="ECO:0000256" key="2">
    <source>
        <dbReference type="SAM" id="SignalP"/>
    </source>
</evidence>
<dbReference type="PANTHER" id="PTHR32015">
    <property type="entry name" value="FASTING INDUCED LIPASE"/>
    <property type="match status" value="1"/>
</dbReference>
<evidence type="ECO:0000256" key="1">
    <source>
        <dbReference type="SAM" id="MobiDB-lite"/>
    </source>
</evidence>